<reference evidence="12 13" key="1">
    <citation type="submission" date="2014-04" db="EMBL/GenBank/DDBJ databases">
        <authorList>
            <consortium name="DOE Joint Genome Institute"/>
            <person name="Kuo A."/>
            <person name="Girlanda M."/>
            <person name="Perotto S."/>
            <person name="Kohler A."/>
            <person name="Nagy L.G."/>
            <person name="Floudas D."/>
            <person name="Copeland A."/>
            <person name="Barry K.W."/>
            <person name="Cichocki N."/>
            <person name="Veneault-Fourrey C."/>
            <person name="LaButti K."/>
            <person name="Lindquist E.A."/>
            <person name="Lipzen A."/>
            <person name="Lundell T."/>
            <person name="Morin E."/>
            <person name="Murat C."/>
            <person name="Sun H."/>
            <person name="Tunlid A."/>
            <person name="Henrissat B."/>
            <person name="Grigoriev I.V."/>
            <person name="Hibbett D.S."/>
            <person name="Martin F."/>
            <person name="Nordberg H.P."/>
            <person name="Cantor M.N."/>
            <person name="Hua S.X."/>
        </authorList>
    </citation>
    <scope>NUCLEOTIDE SEQUENCE [LARGE SCALE GENOMIC DNA]</scope>
    <source>
        <strain evidence="12 13">MUT 4182</strain>
    </source>
</reference>
<evidence type="ECO:0000256" key="8">
    <source>
        <dbReference type="ARBA" id="ARBA00041614"/>
    </source>
</evidence>
<dbReference type="HOGENOM" id="CLU_005015_1_1_1"/>
<evidence type="ECO:0000259" key="9">
    <source>
        <dbReference type="Pfam" id="PF00703"/>
    </source>
</evidence>
<dbReference type="GO" id="GO:0006516">
    <property type="term" value="P:glycoprotein catabolic process"/>
    <property type="evidence" value="ECO:0007669"/>
    <property type="project" value="TreeGrafter"/>
</dbReference>
<comment type="catalytic activity">
    <reaction evidence="1">
        <text>Hydrolysis of terminal, non-reducing beta-D-mannose residues in beta-D-mannosides.</text>
        <dbReference type="EC" id="3.2.1.25"/>
    </reaction>
</comment>
<dbReference type="InterPro" id="IPR050887">
    <property type="entry name" value="Beta-mannosidase_GH2"/>
</dbReference>
<dbReference type="InterPro" id="IPR036156">
    <property type="entry name" value="Beta-gal/glucu_dom_sf"/>
</dbReference>
<proteinExistence type="inferred from homology"/>
<dbReference type="PANTHER" id="PTHR43730:SF1">
    <property type="entry name" value="BETA-MANNOSIDASE"/>
    <property type="match status" value="1"/>
</dbReference>
<evidence type="ECO:0000256" key="2">
    <source>
        <dbReference type="ARBA" id="ARBA00004740"/>
    </source>
</evidence>
<sequence length="860" mass="98601">MPEVDFSGSIGGRVIFHIQFPSEIHAELIAADVIPHPYKAESDTDYQWVAEAEWLYATTFRVDALLDSVVHDLHFDGLDTLCTVFLNGEKILEADNMLLPYLLRKENTLLLHFSSAKLRAKRLEDEYGKRRAGSCNLGDPSRVYVRKAQYHWRWDWGPEVMTVGPCRPIYLKSYSAAIKSLKAQTNVDQKLNMSLNASVHLYKSSAGVRSISFVLIDSEGKVIKTSSQELLDTQSPAHEAHLSWNFVKEETELWWPVKYGRQTLYTLRVRLHAVDGTVLDEISKRVGFRRVQLLQEPLVDAPGTTFLFEVNNERMFLGGSNWVPCNYLLTNATPKTYKGLLRAARDGNQICIRVWSGGIYEPDIFYDTCDELGLLVWQDFCGFACGVYPTHESFVKLVSTEAEANVAKLAHHPCILIWCGNNEDYQQINQWKEKRELPARLFYEDIFPNIVERLMPGVPYWPGSPYGGKEWYETEDQTVGDVHEWHVWCNVSPGEYYQNYDILAGRFISEFGLPSFPCKPTVDFWFDQRPNSENQRHPQSQTVAHYCRSGSYERRFSILMNENFRISSDLETHAFLTQVMQAEGLGWAYRSWRRNWKGRGREYTAGALVWQTNDAWPATSWSLVDFFVRPRPPLLWMSRLYSRFTLAVVKNRDNDRPRQFYEFGAFRNVSATLEVWASNFTLSTVKATAELSYYDFATEQVYHTATHHVTIPPNQSAEIYQGIVQPPPSERQGVVRGVELERTHTVVVHARLVDPAGKVLARFTNWPEPYKFIDFPDPKMRLKLQSDGTSLKIEVKKPAKCAFFSVPGEKTGDEIKWSDNAIDLFPGDIQTITAESLNGRKVAVSRLGAERPVVVPIDRE</sequence>
<evidence type="ECO:0000256" key="1">
    <source>
        <dbReference type="ARBA" id="ARBA00000829"/>
    </source>
</evidence>
<evidence type="ECO:0000313" key="13">
    <source>
        <dbReference type="Proteomes" id="UP000054248"/>
    </source>
</evidence>
<dbReference type="AlphaFoldDB" id="A0A0C3QM72"/>
<dbReference type="PANTHER" id="PTHR43730">
    <property type="entry name" value="BETA-MANNOSIDASE"/>
    <property type="match status" value="1"/>
</dbReference>
<comment type="pathway">
    <text evidence="2">Glycan metabolism; N-glycan degradation.</text>
</comment>
<dbReference type="Pfam" id="PF22666">
    <property type="entry name" value="Glyco_hydro_2_N2"/>
    <property type="match status" value="1"/>
</dbReference>
<gene>
    <name evidence="12" type="ORF">M407DRAFT_14639</name>
</gene>
<feature type="domain" description="Mannosidase Ig/CBM-like" evidence="10">
    <location>
        <begin position="672"/>
        <end position="771"/>
    </location>
</feature>
<feature type="domain" description="Beta-mannosidase-like galactose-binding" evidence="11">
    <location>
        <begin position="16"/>
        <end position="167"/>
    </location>
</feature>
<evidence type="ECO:0000259" key="10">
    <source>
        <dbReference type="Pfam" id="PF17786"/>
    </source>
</evidence>
<dbReference type="EC" id="3.2.1.25" evidence="3"/>
<protein>
    <recommendedName>
        <fullName evidence="7">Beta-mannosidase B</fullName>
        <ecNumber evidence="3">3.2.1.25</ecNumber>
    </recommendedName>
    <alternativeName>
        <fullName evidence="8">Mannanase B</fullName>
    </alternativeName>
</protein>
<evidence type="ECO:0000259" key="11">
    <source>
        <dbReference type="Pfam" id="PF22666"/>
    </source>
</evidence>
<dbReference type="EMBL" id="KN822989">
    <property type="protein sequence ID" value="KIO28866.1"/>
    <property type="molecule type" value="Genomic_DNA"/>
</dbReference>
<feature type="domain" description="Glycoside hydrolase family 2 immunoglobulin-like beta-sandwich" evidence="9">
    <location>
        <begin position="177"/>
        <end position="289"/>
    </location>
</feature>
<evidence type="ECO:0000256" key="4">
    <source>
        <dbReference type="ARBA" id="ARBA00022801"/>
    </source>
</evidence>
<evidence type="ECO:0000313" key="12">
    <source>
        <dbReference type="EMBL" id="KIO28866.1"/>
    </source>
</evidence>
<dbReference type="GO" id="GO:0005975">
    <property type="term" value="P:carbohydrate metabolic process"/>
    <property type="evidence" value="ECO:0007669"/>
    <property type="project" value="InterPro"/>
</dbReference>
<dbReference type="Pfam" id="PF00703">
    <property type="entry name" value="Glyco_hydro_2"/>
    <property type="match status" value="1"/>
</dbReference>
<dbReference type="Pfam" id="PF17786">
    <property type="entry name" value="Mannosidase_ig"/>
    <property type="match status" value="1"/>
</dbReference>
<dbReference type="OrthoDB" id="2866996at2759"/>
<dbReference type="Gene3D" id="2.60.40.10">
    <property type="entry name" value="Immunoglobulins"/>
    <property type="match status" value="2"/>
</dbReference>
<dbReference type="InterPro" id="IPR006102">
    <property type="entry name" value="Ig-like_GH2"/>
</dbReference>
<dbReference type="GO" id="GO:0004567">
    <property type="term" value="F:beta-mannosidase activity"/>
    <property type="evidence" value="ECO:0007669"/>
    <property type="project" value="UniProtKB-EC"/>
</dbReference>
<evidence type="ECO:0000256" key="7">
    <source>
        <dbReference type="ARBA" id="ARBA00041069"/>
    </source>
</evidence>
<dbReference type="Proteomes" id="UP000054248">
    <property type="component" value="Unassembled WGS sequence"/>
</dbReference>
<name>A0A0C3QM72_9AGAM</name>
<dbReference type="Gene3D" id="3.20.20.80">
    <property type="entry name" value="Glycosidases"/>
    <property type="match status" value="1"/>
</dbReference>
<keyword evidence="5" id="KW-0326">Glycosidase</keyword>
<dbReference type="SUPFAM" id="SSF49303">
    <property type="entry name" value="beta-Galactosidase/glucuronidase domain"/>
    <property type="match status" value="2"/>
</dbReference>
<keyword evidence="4 12" id="KW-0378">Hydrolase</keyword>
<reference evidence="13" key="2">
    <citation type="submission" date="2015-01" db="EMBL/GenBank/DDBJ databases">
        <title>Evolutionary Origins and Diversification of the Mycorrhizal Mutualists.</title>
        <authorList>
            <consortium name="DOE Joint Genome Institute"/>
            <consortium name="Mycorrhizal Genomics Consortium"/>
            <person name="Kohler A."/>
            <person name="Kuo A."/>
            <person name="Nagy L.G."/>
            <person name="Floudas D."/>
            <person name="Copeland A."/>
            <person name="Barry K.W."/>
            <person name="Cichocki N."/>
            <person name="Veneault-Fourrey C."/>
            <person name="LaButti K."/>
            <person name="Lindquist E.A."/>
            <person name="Lipzen A."/>
            <person name="Lundell T."/>
            <person name="Morin E."/>
            <person name="Murat C."/>
            <person name="Riley R."/>
            <person name="Ohm R."/>
            <person name="Sun H."/>
            <person name="Tunlid A."/>
            <person name="Henrissat B."/>
            <person name="Grigoriev I.V."/>
            <person name="Hibbett D.S."/>
            <person name="Martin F."/>
        </authorList>
    </citation>
    <scope>NUCLEOTIDE SEQUENCE [LARGE SCALE GENOMIC DNA]</scope>
    <source>
        <strain evidence="13">MUT 4182</strain>
    </source>
</reference>
<dbReference type="InterPro" id="IPR017853">
    <property type="entry name" value="GH"/>
</dbReference>
<dbReference type="FunFam" id="3.20.20.80:FF:000050">
    <property type="entry name" value="Beta-mannosidase B"/>
    <property type="match status" value="1"/>
</dbReference>
<dbReference type="InterPro" id="IPR054593">
    <property type="entry name" value="Beta-mannosidase-like_N2"/>
</dbReference>
<dbReference type="InterPro" id="IPR013783">
    <property type="entry name" value="Ig-like_fold"/>
</dbReference>
<keyword evidence="13" id="KW-1185">Reference proteome</keyword>
<accession>A0A0C3QM72</accession>
<dbReference type="SUPFAM" id="SSF49785">
    <property type="entry name" value="Galactose-binding domain-like"/>
    <property type="match status" value="1"/>
</dbReference>
<organism evidence="12 13">
    <name type="scientific">Tulasnella calospora MUT 4182</name>
    <dbReference type="NCBI Taxonomy" id="1051891"/>
    <lineage>
        <taxon>Eukaryota</taxon>
        <taxon>Fungi</taxon>
        <taxon>Dikarya</taxon>
        <taxon>Basidiomycota</taxon>
        <taxon>Agaricomycotina</taxon>
        <taxon>Agaricomycetes</taxon>
        <taxon>Cantharellales</taxon>
        <taxon>Tulasnellaceae</taxon>
        <taxon>Tulasnella</taxon>
    </lineage>
</organism>
<dbReference type="Gene3D" id="2.60.120.260">
    <property type="entry name" value="Galactose-binding domain-like"/>
    <property type="match status" value="1"/>
</dbReference>
<dbReference type="InterPro" id="IPR008979">
    <property type="entry name" value="Galactose-bd-like_sf"/>
</dbReference>
<dbReference type="SUPFAM" id="SSF51445">
    <property type="entry name" value="(Trans)glycosidases"/>
    <property type="match status" value="1"/>
</dbReference>
<comment type="similarity">
    <text evidence="6">Belongs to the glycosyl hydrolase 2 family. Beta-mannosidase B subfamily.</text>
</comment>
<evidence type="ECO:0000256" key="6">
    <source>
        <dbReference type="ARBA" id="ARBA00038429"/>
    </source>
</evidence>
<dbReference type="STRING" id="1051891.A0A0C3QM72"/>
<dbReference type="InterPro" id="IPR041447">
    <property type="entry name" value="Mannosidase_ig"/>
</dbReference>
<evidence type="ECO:0000256" key="3">
    <source>
        <dbReference type="ARBA" id="ARBA00012754"/>
    </source>
</evidence>
<evidence type="ECO:0000256" key="5">
    <source>
        <dbReference type="ARBA" id="ARBA00023295"/>
    </source>
</evidence>